<proteinExistence type="predicted"/>
<gene>
    <name evidence="2" type="ORF">TGMAS_231865</name>
</gene>
<feature type="compositionally biased region" description="Basic and acidic residues" evidence="1">
    <location>
        <begin position="17"/>
        <end position="34"/>
    </location>
</feature>
<reference evidence="2 3" key="1">
    <citation type="submission" date="2014-04" db="EMBL/GenBank/DDBJ databases">
        <authorList>
            <person name="Sibley D."/>
            <person name="Venepally P."/>
            <person name="Karamycheva S."/>
            <person name="Hadjithomas M."/>
            <person name="Khan A."/>
            <person name="Brunk B."/>
            <person name="Roos D."/>
            <person name="Caler E."/>
            <person name="Lorenzi H."/>
        </authorList>
    </citation>
    <scope>NUCLEOTIDE SEQUENCE [LARGE SCALE GENOMIC DNA]</scope>
    <source>
        <strain evidence="2 3">MAS</strain>
    </source>
</reference>
<comment type="caution">
    <text evidence="2">The sequence shown here is derived from an EMBL/GenBank/DDBJ whole genome shotgun (WGS) entry which is preliminary data.</text>
</comment>
<evidence type="ECO:0000313" key="2">
    <source>
        <dbReference type="EMBL" id="KFH17403.1"/>
    </source>
</evidence>
<evidence type="ECO:0000313" key="3">
    <source>
        <dbReference type="Proteomes" id="UP000028821"/>
    </source>
</evidence>
<organism evidence="2 3">
    <name type="scientific">Toxoplasma gondii MAS</name>
    <dbReference type="NCBI Taxonomy" id="943118"/>
    <lineage>
        <taxon>Eukaryota</taxon>
        <taxon>Sar</taxon>
        <taxon>Alveolata</taxon>
        <taxon>Apicomplexa</taxon>
        <taxon>Conoidasida</taxon>
        <taxon>Coccidia</taxon>
        <taxon>Eucoccidiorida</taxon>
        <taxon>Eimeriorina</taxon>
        <taxon>Sarcocystidae</taxon>
        <taxon>Toxoplasma</taxon>
    </lineage>
</organism>
<feature type="region of interest" description="Disordered" evidence="1">
    <location>
        <begin position="1"/>
        <end position="46"/>
    </location>
</feature>
<dbReference type="Proteomes" id="UP000028821">
    <property type="component" value="Unassembled WGS sequence"/>
</dbReference>
<accession>A0A086QXS1</accession>
<name>A0A086QXS1_TOXGO</name>
<dbReference type="EMBL" id="AEXC02000296">
    <property type="protein sequence ID" value="KFH17403.1"/>
    <property type="molecule type" value="Genomic_DNA"/>
</dbReference>
<evidence type="ECO:0000256" key="1">
    <source>
        <dbReference type="SAM" id="MobiDB-lite"/>
    </source>
</evidence>
<dbReference type="VEuPathDB" id="ToxoDB:TGMAS_231865"/>
<dbReference type="OrthoDB" id="10292223at2759"/>
<dbReference type="AlphaFoldDB" id="A0A086QXS1"/>
<protein>
    <submittedName>
        <fullName evidence="2">Uncharacterized protein</fullName>
    </submittedName>
</protein>
<sequence length="140" mass="15578">MPASFESFRIRPSCETGSHEQERPALTRREDQKVSKTRRSSRSSACHLRKQEIRLLLSSARSVARSRLRRADSSITLLSKVICGAFESVFDHVSVMKGRSGLSTTADSGVALVCCSKQRTRSFESISEKLQETVPFVTAL</sequence>